<dbReference type="InterPro" id="IPR036691">
    <property type="entry name" value="Endo/exonu/phosph_ase_sf"/>
</dbReference>
<feature type="domain" description="Endonuclease/exonuclease/phosphatase" evidence="1">
    <location>
        <begin position="66"/>
        <end position="178"/>
    </location>
</feature>
<protein>
    <recommendedName>
        <fullName evidence="1">Endonuclease/exonuclease/phosphatase domain-containing protein</fullName>
    </recommendedName>
</protein>
<keyword evidence="3" id="KW-1185">Reference proteome</keyword>
<dbReference type="InterPro" id="IPR005135">
    <property type="entry name" value="Endo/exonuclease/phosphatase"/>
</dbReference>
<dbReference type="VEuPathDB" id="VectorBase:HLOH_046557"/>
<proteinExistence type="predicted"/>
<sequence length="366" mass="42258">MQESQALKGISGYRVLHAAYGSDSAPLVSTYILWDLRFEVIDYPSRLERYLTAFTMYPEHSRRLSIPNFYNTPQEYTLFKPLIHFSSRFCRDCDFIIGGGFNAAYVIWGYPRTLRPGRRLKDTLNGAQMRVYNHPDSIIREGNKHQQSTMPDLTAGRGARDVTWNVTDKRLPSDHYIIQITIPTCIRSPERKSSLTNWKIFRDIRDTSQTNGNLKNWTTALKQAHKQATQECFTSAPSDNPDPYLVRIWKRRKRLLRALRTQPNNSRLAEGVAELTEHTKEHCATLARNQWNEICNTINGSLDRKRTWHLLRKLLGTHPAPVPTLEKHHSLLGLDALATQLRDHYIPPGLPSLYLNYMRASNSELE</sequence>
<dbReference type="SUPFAM" id="SSF56219">
    <property type="entry name" value="DNase I-like"/>
    <property type="match status" value="1"/>
</dbReference>
<dbReference type="Pfam" id="PF14529">
    <property type="entry name" value="Exo_endo_phos_2"/>
    <property type="match status" value="1"/>
</dbReference>
<name>A0A9J6FZX3_HAELO</name>
<reference evidence="2 3" key="1">
    <citation type="journal article" date="2020" name="Cell">
        <title>Large-Scale Comparative Analyses of Tick Genomes Elucidate Their Genetic Diversity and Vector Capacities.</title>
        <authorList>
            <consortium name="Tick Genome and Microbiome Consortium (TIGMIC)"/>
            <person name="Jia N."/>
            <person name="Wang J."/>
            <person name="Shi W."/>
            <person name="Du L."/>
            <person name="Sun Y."/>
            <person name="Zhan W."/>
            <person name="Jiang J.F."/>
            <person name="Wang Q."/>
            <person name="Zhang B."/>
            <person name="Ji P."/>
            <person name="Bell-Sakyi L."/>
            <person name="Cui X.M."/>
            <person name="Yuan T.T."/>
            <person name="Jiang B.G."/>
            <person name="Yang W.F."/>
            <person name="Lam T.T."/>
            <person name="Chang Q.C."/>
            <person name="Ding S.J."/>
            <person name="Wang X.J."/>
            <person name="Zhu J.G."/>
            <person name="Ruan X.D."/>
            <person name="Zhao L."/>
            <person name="Wei J.T."/>
            <person name="Ye R.Z."/>
            <person name="Que T.C."/>
            <person name="Du C.H."/>
            <person name="Zhou Y.H."/>
            <person name="Cheng J.X."/>
            <person name="Dai P.F."/>
            <person name="Guo W.B."/>
            <person name="Han X.H."/>
            <person name="Huang E.J."/>
            <person name="Li L.F."/>
            <person name="Wei W."/>
            <person name="Gao Y.C."/>
            <person name="Liu J.Z."/>
            <person name="Shao H.Z."/>
            <person name="Wang X."/>
            <person name="Wang C.C."/>
            <person name="Yang T.C."/>
            <person name="Huo Q.B."/>
            <person name="Li W."/>
            <person name="Chen H.Y."/>
            <person name="Chen S.E."/>
            <person name="Zhou L.G."/>
            <person name="Ni X.B."/>
            <person name="Tian J.H."/>
            <person name="Sheng Y."/>
            <person name="Liu T."/>
            <person name="Pan Y.S."/>
            <person name="Xia L.Y."/>
            <person name="Li J."/>
            <person name="Zhao F."/>
            <person name="Cao W.C."/>
        </authorList>
    </citation>
    <scope>NUCLEOTIDE SEQUENCE [LARGE SCALE GENOMIC DNA]</scope>
    <source>
        <strain evidence="2">HaeL-2018</strain>
    </source>
</reference>
<dbReference type="Proteomes" id="UP000821853">
    <property type="component" value="Chromosome 3"/>
</dbReference>
<evidence type="ECO:0000259" key="1">
    <source>
        <dbReference type="Pfam" id="PF14529"/>
    </source>
</evidence>
<accession>A0A9J6FZX3</accession>
<dbReference type="GO" id="GO:0003824">
    <property type="term" value="F:catalytic activity"/>
    <property type="evidence" value="ECO:0007669"/>
    <property type="project" value="InterPro"/>
</dbReference>
<organism evidence="2 3">
    <name type="scientific">Haemaphysalis longicornis</name>
    <name type="common">Bush tick</name>
    <dbReference type="NCBI Taxonomy" id="44386"/>
    <lineage>
        <taxon>Eukaryota</taxon>
        <taxon>Metazoa</taxon>
        <taxon>Ecdysozoa</taxon>
        <taxon>Arthropoda</taxon>
        <taxon>Chelicerata</taxon>
        <taxon>Arachnida</taxon>
        <taxon>Acari</taxon>
        <taxon>Parasitiformes</taxon>
        <taxon>Ixodida</taxon>
        <taxon>Ixodoidea</taxon>
        <taxon>Ixodidae</taxon>
        <taxon>Haemaphysalinae</taxon>
        <taxon>Haemaphysalis</taxon>
    </lineage>
</organism>
<dbReference type="Gene3D" id="3.60.10.10">
    <property type="entry name" value="Endonuclease/exonuclease/phosphatase"/>
    <property type="match status" value="1"/>
</dbReference>
<evidence type="ECO:0000313" key="2">
    <source>
        <dbReference type="EMBL" id="KAH9371718.1"/>
    </source>
</evidence>
<dbReference type="EMBL" id="JABSTR010000005">
    <property type="protein sequence ID" value="KAH9371718.1"/>
    <property type="molecule type" value="Genomic_DNA"/>
</dbReference>
<gene>
    <name evidence="2" type="ORF">HPB48_006494</name>
</gene>
<evidence type="ECO:0000313" key="3">
    <source>
        <dbReference type="Proteomes" id="UP000821853"/>
    </source>
</evidence>
<dbReference type="AlphaFoldDB" id="A0A9J6FZX3"/>
<comment type="caution">
    <text evidence="2">The sequence shown here is derived from an EMBL/GenBank/DDBJ whole genome shotgun (WGS) entry which is preliminary data.</text>
</comment>